<feature type="region of interest" description="Disordered" evidence="1">
    <location>
        <begin position="1"/>
        <end position="38"/>
    </location>
</feature>
<sequence>MSQSRTPRLDLPPVIEDALADEPPTEDPGRDVDGRGKGQGWWFETRGVEACRRWGYPEIAARQTIWGQEIDILAVDRRRHADDKPRYPQLLIECRDHEDGKVTPRVVWRTITLAQTAGCRPAVMHTHPLTRPAREICQRWGVVVIPLRDVLHADDVPQHAARYHRDYHDHPVSRKPNDDWPEILYKRRGPRREGPRYPRY</sequence>
<evidence type="ECO:0000313" key="2">
    <source>
        <dbReference type="EMBL" id="ELZ92821.1"/>
    </source>
</evidence>
<feature type="compositionally biased region" description="Basic and acidic residues" evidence="1">
    <location>
        <begin position="191"/>
        <end position="200"/>
    </location>
</feature>
<feature type="region of interest" description="Disordered" evidence="1">
    <location>
        <begin position="164"/>
        <end position="200"/>
    </location>
</feature>
<dbReference type="SUPFAM" id="SSF52980">
    <property type="entry name" value="Restriction endonuclease-like"/>
    <property type="match status" value="1"/>
</dbReference>
<dbReference type="PATRIC" id="fig|1227458.3.peg.989"/>
<feature type="compositionally biased region" description="Basic and acidic residues" evidence="1">
    <location>
        <begin position="27"/>
        <end position="36"/>
    </location>
</feature>
<dbReference type="RefSeq" id="WP_006600435.1">
    <property type="nucleotide sequence ID" value="NZ_AOLL01000010.1"/>
</dbReference>
<dbReference type="InterPro" id="IPR011335">
    <property type="entry name" value="Restrct_endonuc-II-like"/>
</dbReference>
<comment type="caution">
    <text evidence="2">The sequence shown here is derived from an EMBL/GenBank/DDBJ whole genome shotgun (WGS) entry which is preliminary data.</text>
</comment>
<gene>
    <name evidence="2" type="ORF">C452_05105</name>
</gene>
<evidence type="ECO:0008006" key="4">
    <source>
        <dbReference type="Google" id="ProtNLM"/>
    </source>
</evidence>
<organism evidence="2 3">
    <name type="scientific">Haloferax volcanii JCM 10717</name>
    <dbReference type="NCBI Taxonomy" id="1227458"/>
    <lineage>
        <taxon>Archaea</taxon>
        <taxon>Methanobacteriati</taxon>
        <taxon>Methanobacteriota</taxon>
        <taxon>Stenosarchaea group</taxon>
        <taxon>Halobacteria</taxon>
        <taxon>Halobacteriales</taxon>
        <taxon>Haloferacaceae</taxon>
        <taxon>Haloferax</taxon>
    </lineage>
</organism>
<evidence type="ECO:0000256" key="1">
    <source>
        <dbReference type="SAM" id="MobiDB-lite"/>
    </source>
</evidence>
<name>M0I7Q3_HALVO</name>
<feature type="compositionally biased region" description="Basic and acidic residues" evidence="1">
    <location>
        <begin position="164"/>
        <end position="178"/>
    </location>
</feature>
<dbReference type="Proteomes" id="UP000011577">
    <property type="component" value="Unassembled WGS sequence"/>
</dbReference>
<protein>
    <recommendedName>
        <fullName evidence="4">Restriction endonuclease type IV Mrr domain-containing protein</fullName>
    </recommendedName>
</protein>
<dbReference type="AlphaFoldDB" id="M0I7Q3"/>
<proteinExistence type="predicted"/>
<dbReference type="EMBL" id="AOLL01000010">
    <property type="protein sequence ID" value="ELZ92821.1"/>
    <property type="molecule type" value="Genomic_DNA"/>
</dbReference>
<accession>M0I7Q3</accession>
<reference evidence="2 3" key="1">
    <citation type="journal article" date="2014" name="PLoS Genet.">
        <title>Phylogenetically driven sequencing of extremely halophilic archaea reveals strategies for static and dynamic osmo-response.</title>
        <authorList>
            <person name="Becker E.A."/>
            <person name="Seitzer P.M."/>
            <person name="Tritt A."/>
            <person name="Larsen D."/>
            <person name="Krusor M."/>
            <person name="Yao A.I."/>
            <person name="Wu D."/>
            <person name="Madern D."/>
            <person name="Eisen J.A."/>
            <person name="Darling A.E."/>
            <person name="Facciotti M.T."/>
        </authorList>
    </citation>
    <scope>NUCLEOTIDE SEQUENCE [LARGE SCALE GENOMIC DNA]</scope>
    <source>
        <strain evidence="2 3">JCM 10717</strain>
    </source>
</reference>
<evidence type="ECO:0000313" key="3">
    <source>
        <dbReference type="Proteomes" id="UP000011577"/>
    </source>
</evidence>